<protein>
    <submittedName>
        <fullName evidence="4">Lytic transglycosylase domain-containing protein</fullName>
    </submittedName>
</protein>
<reference evidence="4 5" key="1">
    <citation type="submission" date="2019-09" db="EMBL/GenBank/DDBJ databases">
        <title>YIM 132548 draft genome.</title>
        <authorList>
            <person name="Jiang L."/>
        </authorList>
    </citation>
    <scope>NUCLEOTIDE SEQUENCE [LARGE SCALE GENOMIC DNA]</scope>
    <source>
        <strain evidence="4 5">YIM 132548</strain>
    </source>
</reference>
<comment type="similarity">
    <text evidence="2">Belongs to the virb1 family.</text>
</comment>
<dbReference type="InterPro" id="IPR008258">
    <property type="entry name" value="Transglycosylase_SLT_dom_1"/>
</dbReference>
<dbReference type="Proteomes" id="UP000441523">
    <property type="component" value="Unassembled WGS sequence"/>
</dbReference>
<dbReference type="SUPFAM" id="SSF53955">
    <property type="entry name" value="Lysozyme-like"/>
    <property type="match status" value="1"/>
</dbReference>
<accession>A0A6N6MXL0</accession>
<keyword evidence="5" id="KW-1185">Reference proteome</keyword>
<dbReference type="EMBL" id="VZZJ01000001">
    <property type="protein sequence ID" value="KAB1075978.1"/>
    <property type="molecule type" value="Genomic_DNA"/>
</dbReference>
<comment type="caution">
    <text evidence="4">The sequence shown here is derived from an EMBL/GenBank/DDBJ whole genome shotgun (WGS) entry which is preliminary data.</text>
</comment>
<gene>
    <name evidence="4" type="ORF">F6X51_00050</name>
</gene>
<evidence type="ECO:0000313" key="5">
    <source>
        <dbReference type="Proteomes" id="UP000441523"/>
    </source>
</evidence>
<proteinExistence type="inferred from homology"/>
<dbReference type="InterPro" id="IPR023346">
    <property type="entry name" value="Lysozyme-like_dom_sf"/>
</dbReference>
<evidence type="ECO:0000256" key="2">
    <source>
        <dbReference type="ARBA" id="ARBA00009387"/>
    </source>
</evidence>
<dbReference type="AlphaFoldDB" id="A0A6N6MXL0"/>
<dbReference type="Pfam" id="PF01464">
    <property type="entry name" value="SLT"/>
    <property type="match status" value="1"/>
</dbReference>
<comment type="similarity">
    <text evidence="1">Belongs to the transglycosylase Slt family.</text>
</comment>
<evidence type="ECO:0000313" key="4">
    <source>
        <dbReference type="EMBL" id="KAB1075978.1"/>
    </source>
</evidence>
<sequence>MHLRQTSVREYRASVTRRAFRRAAYRAVAHRALSLSILAAAALVLDPVTTAHEARGERGPTAHRDTDLSAASTPRIVAATMVGGPVHAYARQVASADSPMRLEPSEFRTIEEAWSRAFFGDRQRMAEFIDHSAVINGLPVGFLSKLLHQESGLNHQAVSRAGALGVAQFMPATASERGLADPFNPFEAIPKSAELLKEYRARFGNLGFAAAAYNAGPQRVRDWISGRGSLPKETRDYVAKITGRSVEDWRQSGDLNDSMDRWAPLTAQAIFAGPLPSR</sequence>
<evidence type="ECO:0000259" key="3">
    <source>
        <dbReference type="Pfam" id="PF01464"/>
    </source>
</evidence>
<dbReference type="PANTHER" id="PTHR37423:SF2">
    <property type="entry name" value="MEMBRANE-BOUND LYTIC MUREIN TRANSGLYCOSYLASE C"/>
    <property type="match status" value="1"/>
</dbReference>
<dbReference type="Gene3D" id="1.10.530.10">
    <property type="match status" value="1"/>
</dbReference>
<name>A0A6N6MXL0_9HYPH</name>
<feature type="domain" description="Transglycosylase SLT" evidence="3">
    <location>
        <begin position="133"/>
        <end position="233"/>
    </location>
</feature>
<evidence type="ECO:0000256" key="1">
    <source>
        <dbReference type="ARBA" id="ARBA00007734"/>
    </source>
</evidence>
<organism evidence="4 5">
    <name type="scientific">Methylobacterium planeticum</name>
    <dbReference type="NCBI Taxonomy" id="2615211"/>
    <lineage>
        <taxon>Bacteria</taxon>
        <taxon>Pseudomonadati</taxon>
        <taxon>Pseudomonadota</taxon>
        <taxon>Alphaproteobacteria</taxon>
        <taxon>Hyphomicrobiales</taxon>
        <taxon>Methylobacteriaceae</taxon>
        <taxon>Methylobacterium</taxon>
    </lineage>
</organism>
<dbReference type="PANTHER" id="PTHR37423">
    <property type="entry name" value="SOLUBLE LYTIC MUREIN TRANSGLYCOSYLASE-RELATED"/>
    <property type="match status" value="1"/>
</dbReference>
<dbReference type="CDD" id="cd00254">
    <property type="entry name" value="LT-like"/>
    <property type="match status" value="1"/>
</dbReference>